<feature type="signal peptide" evidence="1">
    <location>
        <begin position="1"/>
        <end position="39"/>
    </location>
</feature>
<name>A0A518HCV3_9BACT</name>
<evidence type="ECO:0000313" key="3">
    <source>
        <dbReference type="EMBL" id="QDV38698.1"/>
    </source>
</evidence>
<evidence type="ECO:0000256" key="1">
    <source>
        <dbReference type="SAM" id="SignalP"/>
    </source>
</evidence>
<dbReference type="OrthoDB" id="9840947at2"/>
<feature type="chain" id="PRO_5022205910" description="Ice-binding protein C-terminal domain-containing protein" evidence="1">
    <location>
        <begin position="40"/>
        <end position="270"/>
    </location>
</feature>
<dbReference type="RefSeq" id="WP_145277401.1">
    <property type="nucleotide sequence ID" value="NZ_CP036426.1"/>
</dbReference>
<dbReference type="EMBL" id="CP036426">
    <property type="protein sequence ID" value="QDV38698.1"/>
    <property type="molecule type" value="Genomic_DNA"/>
</dbReference>
<dbReference type="AlphaFoldDB" id="A0A518HCV3"/>
<dbReference type="KEGG" id="tpla:ElP_66530"/>
<protein>
    <recommendedName>
        <fullName evidence="2">Ice-binding protein C-terminal domain-containing protein</fullName>
    </recommendedName>
</protein>
<dbReference type="Proteomes" id="UP000317835">
    <property type="component" value="Chromosome"/>
</dbReference>
<proteinExistence type="predicted"/>
<evidence type="ECO:0000313" key="4">
    <source>
        <dbReference type="Proteomes" id="UP000317835"/>
    </source>
</evidence>
<gene>
    <name evidence="3" type="ORF">ElP_66530</name>
</gene>
<sequence length="270" mass="28047" precursor="true">MQFETMAPRLSGGGTMSLVRALALAAVALAMAAAPRPSAADPFRFAQFDPLVGQDQNGQPIYNLSYRDSGSGGKELVTTSYPSGARAVVPVAFEFTAFDSILPAALQGRLDATLDIDIDLAPGISGTTRLSQAITSGTITVRLDSPYLGQDLLLKAVFTGGEITGRPGATAGLSDVSVTAGDAITFSSDFLDFSQATTEGITLDLNPLFPSLQKFGANSFRDFRATGSGQFSLDGRVTLQSVPEPSSIALLGLAGALGGPVALARLRRRR</sequence>
<organism evidence="3 4">
    <name type="scientific">Tautonia plasticadhaerens</name>
    <dbReference type="NCBI Taxonomy" id="2527974"/>
    <lineage>
        <taxon>Bacteria</taxon>
        <taxon>Pseudomonadati</taxon>
        <taxon>Planctomycetota</taxon>
        <taxon>Planctomycetia</taxon>
        <taxon>Isosphaerales</taxon>
        <taxon>Isosphaeraceae</taxon>
        <taxon>Tautonia</taxon>
    </lineage>
</organism>
<evidence type="ECO:0000259" key="2">
    <source>
        <dbReference type="Pfam" id="PF07589"/>
    </source>
</evidence>
<dbReference type="InterPro" id="IPR013424">
    <property type="entry name" value="Ice-binding_C"/>
</dbReference>
<keyword evidence="1" id="KW-0732">Signal</keyword>
<dbReference type="NCBIfam" id="TIGR02595">
    <property type="entry name" value="PEP_CTERM"/>
    <property type="match status" value="1"/>
</dbReference>
<keyword evidence="4" id="KW-1185">Reference proteome</keyword>
<accession>A0A518HCV3</accession>
<reference evidence="3 4" key="1">
    <citation type="submission" date="2019-02" db="EMBL/GenBank/DDBJ databases">
        <title>Deep-cultivation of Planctomycetes and their phenomic and genomic characterization uncovers novel biology.</title>
        <authorList>
            <person name="Wiegand S."/>
            <person name="Jogler M."/>
            <person name="Boedeker C."/>
            <person name="Pinto D."/>
            <person name="Vollmers J."/>
            <person name="Rivas-Marin E."/>
            <person name="Kohn T."/>
            <person name="Peeters S.H."/>
            <person name="Heuer A."/>
            <person name="Rast P."/>
            <person name="Oberbeckmann S."/>
            <person name="Bunk B."/>
            <person name="Jeske O."/>
            <person name="Meyerdierks A."/>
            <person name="Storesund J.E."/>
            <person name="Kallscheuer N."/>
            <person name="Luecker S."/>
            <person name="Lage O.M."/>
            <person name="Pohl T."/>
            <person name="Merkel B.J."/>
            <person name="Hornburger P."/>
            <person name="Mueller R.-W."/>
            <person name="Bruemmer F."/>
            <person name="Labrenz M."/>
            <person name="Spormann A.M."/>
            <person name="Op den Camp H."/>
            <person name="Overmann J."/>
            <person name="Amann R."/>
            <person name="Jetten M.S.M."/>
            <person name="Mascher T."/>
            <person name="Medema M.H."/>
            <person name="Devos D.P."/>
            <person name="Kaster A.-K."/>
            <person name="Ovreas L."/>
            <person name="Rohde M."/>
            <person name="Galperin M.Y."/>
            <person name="Jogler C."/>
        </authorList>
    </citation>
    <scope>NUCLEOTIDE SEQUENCE [LARGE SCALE GENOMIC DNA]</scope>
    <source>
        <strain evidence="3 4">ElP</strain>
    </source>
</reference>
<feature type="domain" description="Ice-binding protein C-terminal" evidence="2">
    <location>
        <begin position="241"/>
        <end position="268"/>
    </location>
</feature>
<dbReference type="Pfam" id="PF07589">
    <property type="entry name" value="PEP-CTERM"/>
    <property type="match status" value="1"/>
</dbReference>